<dbReference type="SUPFAM" id="SSF51182">
    <property type="entry name" value="RmlC-like cupins"/>
    <property type="match status" value="1"/>
</dbReference>
<dbReference type="Gene3D" id="2.60.120.10">
    <property type="entry name" value="Jelly Rolls"/>
    <property type="match status" value="1"/>
</dbReference>
<feature type="signal peptide" evidence="2">
    <location>
        <begin position="1"/>
        <end position="21"/>
    </location>
</feature>
<organism evidence="4 5">
    <name type="scientific">Eikenella corrodens</name>
    <dbReference type="NCBI Taxonomy" id="539"/>
    <lineage>
        <taxon>Bacteria</taxon>
        <taxon>Pseudomonadati</taxon>
        <taxon>Pseudomonadota</taxon>
        <taxon>Betaproteobacteria</taxon>
        <taxon>Neisseriales</taxon>
        <taxon>Neisseriaceae</taxon>
        <taxon>Eikenella</taxon>
    </lineage>
</organism>
<accession>A0A1A9RGL8</accession>
<reference evidence="5" key="1">
    <citation type="submission" date="2016-05" db="EMBL/GenBank/DDBJ databases">
        <title>Draft genome of Corynebacterium afermentans subsp. afermentans LCDC 88199T.</title>
        <authorList>
            <person name="Bernier A.-M."/>
            <person name="Bernard K."/>
        </authorList>
    </citation>
    <scope>NUCLEOTIDE SEQUENCE [LARGE SCALE GENOMIC DNA]</scope>
    <source>
        <strain evidence="5">NML01-0328</strain>
    </source>
</reference>
<dbReference type="PANTHER" id="PTHR35848">
    <property type="entry name" value="OXALATE-BINDING PROTEIN"/>
    <property type="match status" value="1"/>
</dbReference>
<evidence type="ECO:0000256" key="2">
    <source>
        <dbReference type="SAM" id="SignalP"/>
    </source>
</evidence>
<gene>
    <name evidence="4" type="ORF">A7P85_03760</name>
</gene>
<protein>
    <submittedName>
        <fullName evidence="4">Cupin</fullName>
    </submittedName>
</protein>
<comment type="caution">
    <text evidence="4">The sequence shown here is derived from an EMBL/GenBank/DDBJ whole genome shotgun (WGS) entry which is preliminary data.</text>
</comment>
<feature type="domain" description="Cupin type-2" evidence="3">
    <location>
        <begin position="84"/>
        <end position="152"/>
    </location>
</feature>
<feature type="chain" id="PRO_5008395774" evidence="2">
    <location>
        <begin position="22"/>
        <end position="171"/>
    </location>
</feature>
<dbReference type="EMBL" id="LXSF01000002">
    <property type="protein sequence ID" value="OAM17469.1"/>
    <property type="molecule type" value="Genomic_DNA"/>
</dbReference>
<dbReference type="InterPro" id="IPR051610">
    <property type="entry name" value="GPI/OXD"/>
</dbReference>
<name>A0A1A9RGL8_EIKCO</name>
<evidence type="ECO:0000259" key="3">
    <source>
        <dbReference type="Pfam" id="PF07883"/>
    </source>
</evidence>
<dbReference type="InterPro" id="IPR014710">
    <property type="entry name" value="RmlC-like_jellyroll"/>
</dbReference>
<keyword evidence="1" id="KW-0479">Metal-binding</keyword>
<dbReference type="Proteomes" id="UP000078003">
    <property type="component" value="Unassembled WGS sequence"/>
</dbReference>
<sequence length="171" mass="18186">MKKVILSVATVALLASASAWAHGTPAANEPSKTPVDRSIQVYKAADFQQWDREKAAGGEGKLLGRFAYTRHQTGEQDAIREIGWLTLPPGASIGLHGHTINEDVYLIVEGRGIFVGSDGKEVPVSAGDVTIARPGQSHSLKNTGRRPLRFINFIGQLQSTAHAAPAAPAAR</sequence>
<dbReference type="PANTHER" id="PTHR35848:SF6">
    <property type="entry name" value="CUPIN TYPE-2 DOMAIN-CONTAINING PROTEIN"/>
    <property type="match status" value="1"/>
</dbReference>
<dbReference type="GO" id="GO:0046872">
    <property type="term" value="F:metal ion binding"/>
    <property type="evidence" value="ECO:0007669"/>
    <property type="project" value="UniProtKB-KW"/>
</dbReference>
<dbReference type="AlphaFoldDB" id="A0A1A9RGL8"/>
<keyword evidence="2" id="KW-0732">Signal</keyword>
<dbReference type="CDD" id="cd02221">
    <property type="entry name" value="cupin_TM1287-like"/>
    <property type="match status" value="1"/>
</dbReference>
<dbReference type="RefSeq" id="WP_064104225.1">
    <property type="nucleotide sequence ID" value="NZ_LXSF01000002.1"/>
</dbReference>
<proteinExistence type="predicted"/>
<evidence type="ECO:0000256" key="1">
    <source>
        <dbReference type="ARBA" id="ARBA00022723"/>
    </source>
</evidence>
<evidence type="ECO:0000313" key="5">
    <source>
        <dbReference type="Proteomes" id="UP000078003"/>
    </source>
</evidence>
<dbReference type="InterPro" id="IPR011051">
    <property type="entry name" value="RmlC_Cupin_sf"/>
</dbReference>
<dbReference type="Pfam" id="PF07883">
    <property type="entry name" value="Cupin_2"/>
    <property type="match status" value="1"/>
</dbReference>
<dbReference type="InterPro" id="IPR013096">
    <property type="entry name" value="Cupin_2"/>
</dbReference>
<evidence type="ECO:0000313" key="4">
    <source>
        <dbReference type="EMBL" id="OAM17469.1"/>
    </source>
</evidence>